<proteinExistence type="predicted"/>
<sequence length="234" mass="26588">CFWNLSYYTTRHNLSNKNDPRHCFEECKNTEYIGLRTQECFCNATPGAYATERSCSNLCPGDKNFVCGSDNNIYVYYYTELSTIDVDGEFGFVYLRVFYDGVSYIHEINGTNNITETHHYICYDDPSKCDFKSIGIEKTWLEAKDECHGHNQGLVPFRISMNNTICPPRSDGYFWIGMNWFKIVNISTTTTSTSTTATSTSTTVTTTSSKQTLSFKTTTGLRTNHTSNTVQTSK</sequence>
<protein>
    <recommendedName>
        <fullName evidence="1">WSC domain-containing protein</fullName>
    </recommendedName>
</protein>
<evidence type="ECO:0000313" key="2">
    <source>
        <dbReference type="EMBL" id="KAL3857581.1"/>
    </source>
</evidence>
<dbReference type="InterPro" id="IPR016187">
    <property type="entry name" value="CTDL_fold"/>
</dbReference>
<name>A0ABD3V951_SINWO</name>
<dbReference type="Proteomes" id="UP001634394">
    <property type="component" value="Unassembled WGS sequence"/>
</dbReference>
<organism evidence="2 3">
    <name type="scientific">Sinanodonta woodiana</name>
    <name type="common">Chinese pond mussel</name>
    <name type="synonym">Anodonta woodiana</name>
    <dbReference type="NCBI Taxonomy" id="1069815"/>
    <lineage>
        <taxon>Eukaryota</taxon>
        <taxon>Metazoa</taxon>
        <taxon>Spiralia</taxon>
        <taxon>Lophotrochozoa</taxon>
        <taxon>Mollusca</taxon>
        <taxon>Bivalvia</taxon>
        <taxon>Autobranchia</taxon>
        <taxon>Heteroconchia</taxon>
        <taxon>Palaeoheterodonta</taxon>
        <taxon>Unionida</taxon>
        <taxon>Unionoidea</taxon>
        <taxon>Unionidae</taxon>
        <taxon>Unioninae</taxon>
        <taxon>Sinanodonta</taxon>
    </lineage>
</organism>
<accession>A0ABD3V951</accession>
<dbReference type="SUPFAM" id="SSF56436">
    <property type="entry name" value="C-type lectin-like"/>
    <property type="match status" value="1"/>
</dbReference>
<feature type="non-terminal residue" evidence="2">
    <location>
        <position position="234"/>
    </location>
</feature>
<keyword evidence="3" id="KW-1185">Reference proteome</keyword>
<dbReference type="InterPro" id="IPR002889">
    <property type="entry name" value="WSC_carb-bd"/>
</dbReference>
<evidence type="ECO:0000259" key="1">
    <source>
        <dbReference type="PROSITE" id="PS51212"/>
    </source>
</evidence>
<reference evidence="2 3" key="1">
    <citation type="submission" date="2024-11" db="EMBL/GenBank/DDBJ databases">
        <title>Chromosome-level genome assembly of the freshwater bivalve Anodonta woodiana.</title>
        <authorList>
            <person name="Chen X."/>
        </authorList>
    </citation>
    <scope>NUCLEOTIDE SEQUENCE [LARGE SCALE GENOMIC DNA]</scope>
    <source>
        <strain evidence="2">MN2024</strain>
        <tissue evidence="2">Gills</tissue>
    </source>
</reference>
<dbReference type="EMBL" id="JBJQND010000013">
    <property type="protein sequence ID" value="KAL3857581.1"/>
    <property type="molecule type" value="Genomic_DNA"/>
</dbReference>
<dbReference type="AlphaFoldDB" id="A0ABD3V951"/>
<evidence type="ECO:0000313" key="3">
    <source>
        <dbReference type="Proteomes" id="UP001634394"/>
    </source>
</evidence>
<feature type="domain" description="WSC" evidence="1">
    <location>
        <begin position="1"/>
        <end position="79"/>
    </location>
</feature>
<comment type="caution">
    <text evidence="2">The sequence shown here is derived from an EMBL/GenBank/DDBJ whole genome shotgun (WGS) entry which is preliminary data.</text>
</comment>
<feature type="non-terminal residue" evidence="2">
    <location>
        <position position="1"/>
    </location>
</feature>
<dbReference type="Pfam" id="PF01822">
    <property type="entry name" value="WSC"/>
    <property type="match status" value="1"/>
</dbReference>
<gene>
    <name evidence="2" type="ORF">ACJMK2_012230</name>
</gene>
<dbReference type="PROSITE" id="PS51212">
    <property type="entry name" value="WSC"/>
    <property type="match status" value="1"/>
</dbReference>